<organism evidence="4 5">
    <name type="scientific">Lichenicoccus roseus</name>
    <dbReference type="NCBI Taxonomy" id="2683649"/>
    <lineage>
        <taxon>Bacteria</taxon>
        <taxon>Pseudomonadati</taxon>
        <taxon>Pseudomonadota</taxon>
        <taxon>Alphaproteobacteria</taxon>
        <taxon>Acetobacterales</taxon>
        <taxon>Acetobacteraceae</taxon>
        <taxon>Lichenicoccus</taxon>
    </lineage>
</organism>
<accession>A0A5R9J659</accession>
<dbReference type="InterPro" id="IPR029058">
    <property type="entry name" value="AB_hydrolase_fold"/>
</dbReference>
<dbReference type="GO" id="GO:0003847">
    <property type="term" value="F:1-alkyl-2-acetylglycerophosphocholine esterase activity"/>
    <property type="evidence" value="ECO:0007669"/>
    <property type="project" value="TreeGrafter"/>
</dbReference>
<evidence type="ECO:0000313" key="5">
    <source>
        <dbReference type="Proteomes" id="UP000305654"/>
    </source>
</evidence>
<keyword evidence="2" id="KW-0442">Lipid degradation</keyword>
<evidence type="ECO:0008006" key="6">
    <source>
        <dbReference type="Google" id="ProtNLM"/>
    </source>
</evidence>
<evidence type="ECO:0000313" key="4">
    <source>
        <dbReference type="EMBL" id="TLU70846.1"/>
    </source>
</evidence>
<evidence type="ECO:0000256" key="3">
    <source>
        <dbReference type="ARBA" id="ARBA00023098"/>
    </source>
</evidence>
<dbReference type="EMBL" id="VCDI01000010">
    <property type="protein sequence ID" value="TLU70846.1"/>
    <property type="molecule type" value="Genomic_DNA"/>
</dbReference>
<sequence>MRAWLLAHLHGVLAFAVGSWLELTHPHVYRTAGDRKVSQFSLDPASLGMAAAQLPAAAAGPGAAGHRRIMRTEFFIPATGSAVPLLLYFPGWPGTRADNPRLLQDLASHGFCVVQVRIVQEDPRLTGEMDLSTDTTVKATLWKADAKVRLQAQDAVALLDALQRLATGSDPRFARIDTSRVGILGFSFGGAIATQAASTDRRFRAVLNMDGWLFGPGAELDFPQSYFLMSDDEADPTAAELASPDAATRESARLTEHDLRRIRGRLQRPDAIMMIIEGTGHESFSDTPAHFSLRGHSLPGPVQSLRISALIRRYAEAYFARELTGKASELLAEPRSPYPEVRLTFSP</sequence>
<dbReference type="PANTHER" id="PTHR10272:SF0">
    <property type="entry name" value="PLATELET-ACTIVATING FACTOR ACETYLHYDROLASE"/>
    <property type="match status" value="1"/>
</dbReference>
<evidence type="ECO:0000256" key="2">
    <source>
        <dbReference type="ARBA" id="ARBA00022963"/>
    </source>
</evidence>
<gene>
    <name evidence="4" type="ORF">FE263_19875</name>
</gene>
<dbReference type="SUPFAM" id="SSF53474">
    <property type="entry name" value="alpha/beta-Hydrolases"/>
    <property type="match status" value="1"/>
</dbReference>
<dbReference type="Pfam" id="PF03403">
    <property type="entry name" value="PAF-AH_p_II"/>
    <property type="match status" value="1"/>
</dbReference>
<dbReference type="PANTHER" id="PTHR10272">
    <property type="entry name" value="PLATELET-ACTIVATING FACTOR ACETYLHYDROLASE"/>
    <property type="match status" value="1"/>
</dbReference>
<protein>
    <recommendedName>
        <fullName evidence="6">Dienelactone hydrolase domain-containing protein</fullName>
    </recommendedName>
</protein>
<keyword evidence="3" id="KW-0443">Lipid metabolism</keyword>
<proteinExistence type="predicted"/>
<reference evidence="4 5" key="1">
    <citation type="submission" date="2019-05" db="EMBL/GenBank/DDBJ databases">
        <authorList>
            <person name="Pankratov T."/>
            <person name="Grouzdev D."/>
        </authorList>
    </citation>
    <scope>NUCLEOTIDE SEQUENCE [LARGE SCALE GENOMIC DNA]</scope>
    <source>
        <strain evidence="4 5">KEBCLARHB70R</strain>
    </source>
</reference>
<dbReference type="RefSeq" id="WP_138327787.1">
    <property type="nucleotide sequence ID" value="NZ_VCDI01000010.1"/>
</dbReference>
<name>A0A5R9J659_9PROT</name>
<keyword evidence="1" id="KW-0378">Hydrolase</keyword>
<keyword evidence="5" id="KW-1185">Reference proteome</keyword>
<dbReference type="Gene3D" id="3.40.50.1820">
    <property type="entry name" value="alpha/beta hydrolase"/>
    <property type="match status" value="1"/>
</dbReference>
<dbReference type="Proteomes" id="UP000305654">
    <property type="component" value="Unassembled WGS sequence"/>
</dbReference>
<dbReference type="GO" id="GO:0016042">
    <property type="term" value="P:lipid catabolic process"/>
    <property type="evidence" value="ECO:0007669"/>
    <property type="project" value="UniProtKB-KW"/>
</dbReference>
<dbReference type="AlphaFoldDB" id="A0A5R9J659"/>
<comment type="caution">
    <text evidence="4">The sequence shown here is derived from an EMBL/GenBank/DDBJ whole genome shotgun (WGS) entry which is preliminary data.</text>
</comment>
<dbReference type="OrthoDB" id="5902829at2"/>
<evidence type="ECO:0000256" key="1">
    <source>
        <dbReference type="ARBA" id="ARBA00022801"/>
    </source>
</evidence>